<dbReference type="Proteomes" id="UP000265715">
    <property type="component" value="Unassembled WGS sequence"/>
</dbReference>
<keyword evidence="2" id="KW-0645">Protease</keyword>
<dbReference type="InterPro" id="IPR001577">
    <property type="entry name" value="Peptidase_M8"/>
</dbReference>
<dbReference type="SMART" id="SM00089">
    <property type="entry name" value="PKD"/>
    <property type="match status" value="5"/>
</dbReference>
<sequence length="765" mass="79019">MKRFSLALLGTALAALLTACPSTQPPANEAPVIASFSVSPQAGTAPLQVTLSWNISDPDGDRLTCKIDTDNNGSFEHTLDNCTSSSTRQHTYPAGGTYTVRLVVSDPDGASDELTKTVTVSTNRAPAITSFTRSPASGNAPLEVTFSWSVSDPDGDSLACILDVNGDGNAEFFLSPCTSGSQKHTYTASGTYTARLTVSDAGGLEAQQTATTTVGPGGGGNQPPVIDAFNRDPASGTAPLAVTFSWAISDPDGDPLTCKLDVNNDGTFEHTVTGCTSSSTRQHTYNAAGSYTAKLVVSDGKGLESNKTVSVTVTSSQPNRPPVISSFAGTPASGAAPLQVTFSWAISDPDGNALTCKLDVDNDGSFEYTLGNCTSSSTQKHTYGSAGSYTAKLVVSDPANASAQQTATVTVSSPNQAPAVNSFSASPSSGTAPLTTTFSWNVSDPDGDSLTCKLDVDNNGTFEYTLDNCTSGSSQQHTYGAAGSYTARLVVTDGQKENSKTATVTVNAPGGGDPYNITLRFTGTLTTGQRAAFDAAAAKWEQVITQGFASTSLNIPADECADGLPAFNGSVDDILIDAAVVPIDGPGGILGQAGPCYIRTADRLTLYGVMQFDSADLANLEADGLLDEVVFHEMGHVLGIGTLWNYNRSLLAGAGSSDPRFVGANAVREWQALGGSGNVPVENTGGAGTRDSHWRESVFNNEIMTGYLDSGANPLSRLTIGSLEDLGYTVNYAAADPYALPGLKASSAAKTPLNVILIKPKGTMP</sequence>
<protein>
    <submittedName>
        <fullName evidence="9">VCBS repeat protein</fullName>
    </submittedName>
</protein>
<feature type="domain" description="PKD" evidence="8">
    <location>
        <begin position="239"/>
        <end position="314"/>
    </location>
</feature>
<comment type="cofactor">
    <cofactor evidence="1">
        <name>Zn(2+)</name>
        <dbReference type="ChEBI" id="CHEBI:29105"/>
    </cofactor>
</comment>
<dbReference type="Pfam" id="PF01457">
    <property type="entry name" value="Peptidase_M8"/>
    <property type="match status" value="1"/>
</dbReference>
<evidence type="ECO:0000256" key="3">
    <source>
        <dbReference type="ARBA" id="ARBA00022723"/>
    </source>
</evidence>
<dbReference type="CDD" id="cd00146">
    <property type="entry name" value="PKD"/>
    <property type="match status" value="5"/>
</dbReference>
<evidence type="ECO:0000256" key="2">
    <source>
        <dbReference type="ARBA" id="ARBA00022670"/>
    </source>
</evidence>
<feature type="domain" description="PKD" evidence="8">
    <location>
        <begin position="114"/>
        <end position="214"/>
    </location>
</feature>
<evidence type="ECO:0000256" key="4">
    <source>
        <dbReference type="ARBA" id="ARBA00022801"/>
    </source>
</evidence>
<dbReference type="PROSITE" id="PS50093">
    <property type="entry name" value="PKD"/>
    <property type="match status" value="5"/>
</dbReference>
<keyword evidence="4" id="KW-0378">Hydrolase</keyword>
<dbReference type="GO" id="GO:0007155">
    <property type="term" value="P:cell adhesion"/>
    <property type="evidence" value="ECO:0007669"/>
    <property type="project" value="InterPro"/>
</dbReference>
<gene>
    <name evidence="9" type="ORF">Mterra_02726</name>
</gene>
<dbReference type="Pfam" id="PF18911">
    <property type="entry name" value="PKD_4"/>
    <property type="match status" value="2"/>
</dbReference>
<dbReference type="InterPro" id="IPR022409">
    <property type="entry name" value="PKD/Chitinase_dom"/>
</dbReference>
<dbReference type="Pfam" id="PF00801">
    <property type="entry name" value="PKD"/>
    <property type="match status" value="3"/>
</dbReference>
<evidence type="ECO:0000256" key="6">
    <source>
        <dbReference type="ARBA" id="ARBA00023049"/>
    </source>
</evidence>
<dbReference type="Gene3D" id="3.90.132.10">
    <property type="entry name" value="Leishmanolysin , domain 2"/>
    <property type="match status" value="1"/>
</dbReference>
<dbReference type="SUPFAM" id="SSF55486">
    <property type="entry name" value="Metalloproteases ('zincins'), catalytic domain"/>
    <property type="match status" value="1"/>
</dbReference>
<evidence type="ECO:0000313" key="9">
    <source>
        <dbReference type="EMBL" id="RIH82294.1"/>
    </source>
</evidence>
<keyword evidence="7" id="KW-0732">Signal</keyword>
<dbReference type="InterPro" id="IPR000601">
    <property type="entry name" value="PKD_dom"/>
</dbReference>
<evidence type="ECO:0000313" key="10">
    <source>
        <dbReference type="Proteomes" id="UP000265715"/>
    </source>
</evidence>
<keyword evidence="6" id="KW-0482">Metalloprotease</keyword>
<dbReference type="SUPFAM" id="SSF49299">
    <property type="entry name" value="PKD domain"/>
    <property type="match status" value="5"/>
</dbReference>
<dbReference type="AlphaFoldDB" id="A0A399ECB9"/>
<dbReference type="RefSeq" id="WP_119315717.1">
    <property type="nucleotide sequence ID" value="NZ_QXDL01000127.1"/>
</dbReference>
<dbReference type="GO" id="GO:0016020">
    <property type="term" value="C:membrane"/>
    <property type="evidence" value="ECO:0007669"/>
    <property type="project" value="InterPro"/>
</dbReference>
<feature type="domain" description="PKD" evidence="8">
    <location>
        <begin position="337"/>
        <end position="414"/>
    </location>
</feature>
<accession>A0A399ECB9</accession>
<dbReference type="InterPro" id="IPR024079">
    <property type="entry name" value="MetalloPept_cat_dom_sf"/>
</dbReference>
<keyword evidence="5" id="KW-0862">Zinc</keyword>
<keyword evidence="3" id="KW-0479">Metal-binding</keyword>
<dbReference type="GO" id="GO:0046872">
    <property type="term" value="F:metal ion binding"/>
    <property type="evidence" value="ECO:0007669"/>
    <property type="project" value="UniProtKB-KW"/>
</dbReference>
<evidence type="ECO:0000256" key="1">
    <source>
        <dbReference type="ARBA" id="ARBA00001947"/>
    </source>
</evidence>
<organism evidence="9 10">
    <name type="scientific">Calidithermus terrae</name>
    <dbReference type="NCBI Taxonomy" id="1408545"/>
    <lineage>
        <taxon>Bacteria</taxon>
        <taxon>Thermotogati</taxon>
        <taxon>Deinococcota</taxon>
        <taxon>Deinococci</taxon>
        <taxon>Thermales</taxon>
        <taxon>Thermaceae</taxon>
        <taxon>Calidithermus</taxon>
    </lineage>
</organism>
<feature type="domain" description="PKD" evidence="8">
    <location>
        <begin position="46"/>
        <end position="120"/>
    </location>
</feature>
<dbReference type="Gene3D" id="3.40.390.10">
    <property type="entry name" value="Collagenase (Catalytic Domain)"/>
    <property type="match status" value="1"/>
</dbReference>
<name>A0A399ECB9_9DEIN</name>
<dbReference type="PROSITE" id="PS51257">
    <property type="entry name" value="PROKAR_LIPOPROTEIN"/>
    <property type="match status" value="1"/>
</dbReference>
<dbReference type="GO" id="GO:0004222">
    <property type="term" value="F:metalloendopeptidase activity"/>
    <property type="evidence" value="ECO:0007669"/>
    <property type="project" value="InterPro"/>
</dbReference>
<feature type="signal peptide" evidence="7">
    <location>
        <begin position="1"/>
        <end position="19"/>
    </location>
</feature>
<proteinExistence type="predicted"/>
<dbReference type="InterPro" id="IPR013783">
    <property type="entry name" value="Ig-like_fold"/>
</dbReference>
<dbReference type="GO" id="GO:0006508">
    <property type="term" value="P:proteolysis"/>
    <property type="evidence" value="ECO:0007669"/>
    <property type="project" value="UniProtKB-KW"/>
</dbReference>
<keyword evidence="10" id="KW-1185">Reference proteome</keyword>
<feature type="chain" id="PRO_5017474487" evidence="7">
    <location>
        <begin position="20"/>
        <end position="765"/>
    </location>
</feature>
<comment type="caution">
    <text evidence="9">The sequence shown here is derived from an EMBL/GenBank/DDBJ whole genome shotgun (WGS) entry which is preliminary data.</text>
</comment>
<dbReference type="InterPro" id="IPR035986">
    <property type="entry name" value="PKD_dom_sf"/>
</dbReference>
<evidence type="ECO:0000259" key="8">
    <source>
        <dbReference type="PROSITE" id="PS50093"/>
    </source>
</evidence>
<dbReference type="EMBL" id="QXDL01000127">
    <property type="protein sequence ID" value="RIH82294.1"/>
    <property type="molecule type" value="Genomic_DNA"/>
</dbReference>
<dbReference type="OrthoDB" id="34443at2"/>
<feature type="domain" description="PKD" evidence="8">
    <location>
        <begin position="406"/>
        <end position="513"/>
    </location>
</feature>
<evidence type="ECO:0000256" key="7">
    <source>
        <dbReference type="SAM" id="SignalP"/>
    </source>
</evidence>
<evidence type="ECO:0000256" key="5">
    <source>
        <dbReference type="ARBA" id="ARBA00022833"/>
    </source>
</evidence>
<reference evidence="9 10" key="1">
    <citation type="submission" date="2018-08" db="EMBL/GenBank/DDBJ databases">
        <title>Meiothermus terrae DSM 26712 genome sequencing project.</title>
        <authorList>
            <person name="Da Costa M.S."/>
            <person name="Albuquerque L."/>
            <person name="Raposo P."/>
            <person name="Froufe H.J.C."/>
            <person name="Barroso C.S."/>
            <person name="Egas C."/>
        </authorList>
    </citation>
    <scope>NUCLEOTIDE SEQUENCE [LARGE SCALE GENOMIC DNA]</scope>
    <source>
        <strain evidence="9 10">DSM 26712</strain>
    </source>
</reference>
<dbReference type="Gene3D" id="2.60.40.10">
    <property type="entry name" value="Immunoglobulins"/>
    <property type="match status" value="5"/>
</dbReference>